<dbReference type="SUPFAM" id="SSF88659">
    <property type="entry name" value="Sigma3 and sigma4 domains of RNA polymerase sigma factors"/>
    <property type="match status" value="1"/>
</dbReference>
<dbReference type="InterPro" id="IPR032710">
    <property type="entry name" value="NTF2-like_dom_sf"/>
</dbReference>
<dbReference type="GO" id="GO:0003677">
    <property type="term" value="F:DNA binding"/>
    <property type="evidence" value="ECO:0007669"/>
    <property type="project" value="InterPro"/>
</dbReference>
<dbReference type="SUPFAM" id="SSF54427">
    <property type="entry name" value="NTF2-like"/>
    <property type="match status" value="1"/>
</dbReference>
<dbReference type="InterPro" id="IPR007627">
    <property type="entry name" value="RNA_pol_sigma70_r2"/>
</dbReference>
<dbReference type="EMBL" id="RKHY01000001">
    <property type="protein sequence ID" value="ROS44367.1"/>
    <property type="molecule type" value="Genomic_DNA"/>
</dbReference>
<name>A0A3N2H637_9PSEU</name>
<keyword evidence="4" id="KW-0731">Sigma factor</keyword>
<dbReference type="InterPro" id="IPR014284">
    <property type="entry name" value="RNA_pol_sigma-70_dom"/>
</dbReference>
<dbReference type="GO" id="GO:0016987">
    <property type="term" value="F:sigma factor activity"/>
    <property type="evidence" value="ECO:0007669"/>
    <property type="project" value="UniProtKB-KW"/>
</dbReference>
<feature type="domain" description="RNA polymerase sigma factor 70 region 4 type 2" evidence="7">
    <location>
        <begin position="135"/>
        <end position="186"/>
    </location>
</feature>
<dbReference type="NCBIfam" id="NF006089">
    <property type="entry name" value="PRK08241.1"/>
    <property type="match status" value="1"/>
</dbReference>
<organism evidence="9 10">
    <name type="scientific">Amycolatopsis thermoflava</name>
    <dbReference type="NCBI Taxonomy" id="84480"/>
    <lineage>
        <taxon>Bacteria</taxon>
        <taxon>Bacillati</taxon>
        <taxon>Actinomycetota</taxon>
        <taxon>Actinomycetes</taxon>
        <taxon>Pseudonocardiales</taxon>
        <taxon>Pseudonocardiaceae</taxon>
        <taxon>Amycolatopsis</taxon>
        <taxon>Amycolatopsis methanolica group</taxon>
    </lineage>
</organism>
<dbReference type="AlphaFoldDB" id="A0A3N2H637"/>
<protein>
    <submittedName>
        <fullName evidence="9">RNA polymerase ECF family sigma subunit</fullName>
    </submittedName>
</protein>
<sequence length="324" mass="35805">MSGDGEGLALLLKAAQEGDATAFERLVGPFRAELRAHCYRMLGSLDDAEDAVQEVLVRTWRGLDGLEPRHSIRPWLYKIATNRCLTLLERRRRRELPAGLADGTQQAEVAWLEPYPDSLLDPAAQSVARESIELAFVAALQHLLPRQRAVLILREVLGFSAREVAALLETTVASVNSSLQRARATLEPLRAGAGQQTVLRTLGGDRVRDLARRYASAWERGDIDAIVEMLAEDARYSMPPEPLWFRGRDAIRAFLAEGPLTGRWRFVPAHANGQVAFGTYLWNGAAYLPAGLDVLALRGDRIAEVVSFLTADFARFGLPPTITR</sequence>
<dbReference type="InterPro" id="IPR036388">
    <property type="entry name" value="WH-like_DNA-bd_sf"/>
</dbReference>
<evidence type="ECO:0000313" key="9">
    <source>
        <dbReference type="EMBL" id="ROS44367.1"/>
    </source>
</evidence>
<dbReference type="InterPro" id="IPR013324">
    <property type="entry name" value="RNA_pol_sigma_r3/r4-like"/>
</dbReference>
<dbReference type="NCBIfam" id="TIGR02960">
    <property type="entry name" value="SigX5"/>
    <property type="match status" value="1"/>
</dbReference>
<evidence type="ECO:0000256" key="5">
    <source>
        <dbReference type="ARBA" id="ARBA00023163"/>
    </source>
</evidence>
<dbReference type="Pfam" id="PF08281">
    <property type="entry name" value="Sigma70_r4_2"/>
    <property type="match status" value="1"/>
</dbReference>
<dbReference type="NCBIfam" id="TIGR02937">
    <property type="entry name" value="sigma70-ECF"/>
    <property type="match status" value="1"/>
</dbReference>
<dbReference type="InterPro" id="IPR013249">
    <property type="entry name" value="RNA_pol_sigma70_r4_t2"/>
</dbReference>
<evidence type="ECO:0000256" key="2">
    <source>
        <dbReference type="ARBA" id="ARBA00011344"/>
    </source>
</evidence>
<comment type="subunit">
    <text evidence="2">Interacts transiently with the RNA polymerase catalytic core formed by RpoA, RpoB, RpoC and RpoZ (2 alpha, 1 beta, 1 beta' and 1 omega subunit) to form the RNA polymerase holoenzyme that can initiate transcription.</text>
</comment>
<dbReference type="InterPro" id="IPR014305">
    <property type="entry name" value="RNA_pol_sigma-G_actinobac"/>
</dbReference>
<dbReference type="Gene3D" id="1.10.10.10">
    <property type="entry name" value="Winged helix-like DNA-binding domain superfamily/Winged helix DNA-binding domain"/>
    <property type="match status" value="1"/>
</dbReference>
<dbReference type="PANTHER" id="PTHR43133:SF65">
    <property type="entry name" value="ECF RNA POLYMERASE SIGMA FACTOR SIGG"/>
    <property type="match status" value="1"/>
</dbReference>
<evidence type="ECO:0000313" key="10">
    <source>
        <dbReference type="Proteomes" id="UP000274843"/>
    </source>
</evidence>
<dbReference type="InterPro" id="IPR039425">
    <property type="entry name" value="RNA_pol_sigma-70-like"/>
</dbReference>
<dbReference type="Pfam" id="PF12680">
    <property type="entry name" value="SnoaL_2"/>
    <property type="match status" value="1"/>
</dbReference>
<feature type="domain" description="RNA polymerase sigma-70 region 2" evidence="6">
    <location>
        <begin position="29"/>
        <end position="94"/>
    </location>
</feature>
<dbReference type="InterPro" id="IPR037401">
    <property type="entry name" value="SnoaL-like"/>
</dbReference>
<feature type="domain" description="SnoaL-like" evidence="8">
    <location>
        <begin position="211"/>
        <end position="305"/>
    </location>
</feature>
<comment type="similarity">
    <text evidence="1">Belongs to the sigma-70 factor family. ECF subfamily.</text>
</comment>
<keyword evidence="5" id="KW-0804">Transcription</keyword>
<dbReference type="Proteomes" id="UP000274843">
    <property type="component" value="Unassembled WGS sequence"/>
</dbReference>
<dbReference type="GO" id="GO:0006352">
    <property type="term" value="P:DNA-templated transcription initiation"/>
    <property type="evidence" value="ECO:0007669"/>
    <property type="project" value="InterPro"/>
</dbReference>
<evidence type="ECO:0000256" key="4">
    <source>
        <dbReference type="ARBA" id="ARBA00023082"/>
    </source>
</evidence>
<evidence type="ECO:0000259" key="6">
    <source>
        <dbReference type="Pfam" id="PF04542"/>
    </source>
</evidence>
<proteinExistence type="inferred from homology"/>
<dbReference type="Pfam" id="PF04542">
    <property type="entry name" value="Sigma70_r2"/>
    <property type="match status" value="1"/>
</dbReference>
<dbReference type="Gene3D" id="1.10.1740.10">
    <property type="match status" value="1"/>
</dbReference>
<dbReference type="CDD" id="cd06171">
    <property type="entry name" value="Sigma70_r4"/>
    <property type="match status" value="1"/>
</dbReference>
<dbReference type="InterPro" id="IPR013325">
    <property type="entry name" value="RNA_pol_sigma_r2"/>
</dbReference>
<evidence type="ECO:0000256" key="3">
    <source>
        <dbReference type="ARBA" id="ARBA00023015"/>
    </source>
</evidence>
<evidence type="ECO:0000259" key="7">
    <source>
        <dbReference type="Pfam" id="PF08281"/>
    </source>
</evidence>
<dbReference type="PANTHER" id="PTHR43133">
    <property type="entry name" value="RNA POLYMERASE ECF-TYPE SIGMA FACTO"/>
    <property type="match status" value="1"/>
</dbReference>
<dbReference type="SUPFAM" id="SSF88946">
    <property type="entry name" value="Sigma2 domain of RNA polymerase sigma factors"/>
    <property type="match status" value="1"/>
</dbReference>
<reference evidence="9 10" key="1">
    <citation type="submission" date="2018-11" db="EMBL/GenBank/DDBJ databases">
        <title>Sequencing the genomes of 1000 actinobacteria strains.</title>
        <authorList>
            <person name="Klenk H.-P."/>
        </authorList>
    </citation>
    <scope>NUCLEOTIDE SEQUENCE [LARGE SCALE GENOMIC DNA]</scope>
    <source>
        <strain evidence="9 10">DSM 44348</strain>
    </source>
</reference>
<comment type="caution">
    <text evidence="9">The sequence shown here is derived from an EMBL/GenBank/DDBJ whole genome shotgun (WGS) entry which is preliminary data.</text>
</comment>
<accession>A0A3N2H637</accession>
<evidence type="ECO:0000256" key="1">
    <source>
        <dbReference type="ARBA" id="ARBA00010641"/>
    </source>
</evidence>
<keyword evidence="10" id="KW-1185">Reference proteome</keyword>
<dbReference type="Gene3D" id="3.10.450.50">
    <property type="match status" value="1"/>
</dbReference>
<gene>
    <name evidence="9" type="ORF">EDD35_6808</name>
</gene>
<evidence type="ECO:0000259" key="8">
    <source>
        <dbReference type="Pfam" id="PF12680"/>
    </source>
</evidence>
<keyword evidence="3" id="KW-0805">Transcription regulation</keyword>